<dbReference type="SUPFAM" id="SSF54909">
    <property type="entry name" value="Dimeric alpha+beta barrel"/>
    <property type="match status" value="1"/>
</dbReference>
<name>W0AD07_9SPHN</name>
<evidence type="ECO:0008006" key="4">
    <source>
        <dbReference type="Google" id="ProtNLM"/>
    </source>
</evidence>
<dbReference type="eggNOG" id="COG2329">
    <property type="taxonomic scope" value="Bacteria"/>
</dbReference>
<reference evidence="2 3" key="1">
    <citation type="submission" date="2013-07" db="EMBL/GenBank/DDBJ databases">
        <title>Completed genome of Sphingomonas sanxanigenens NX02.</title>
        <authorList>
            <person name="Ma T."/>
            <person name="Huang H."/>
            <person name="Wu M."/>
            <person name="Li X."/>
            <person name="Li G."/>
        </authorList>
    </citation>
    <scope>NUCLEOTIDE SEQUENCE [LARGE SCALE GENOMIC DNA]</scope>
    <source>
        <strain evidence="2 3">NX02</strain>
    </source>
</reference>
<dbReference type="AlphaFoldDB" id="W0AD07"/>
<gene>
    <name evidence="2" type="ORF">NX02_12385</name>
</gene>
<dbReference type="HOGENOM" id="CLU_170225_0_0_5"/>
<dbReference type="KEGG" id="ssan:NX02_12385"/>
<dbReference type="EMBL" id="CP006644">
    <property type="protein sequence ID" value="AHE54178.1"/>
    <property type="molecule type" value="Genomic_DNA"/>
</dbReference>
<dbReference type="InterPro" id="IPR011008">
    <property type="entry name" value="Dimeric_a/b-barrel"/>
</dbReference>
<evidence type="ECO:0000256" key="1">
    <source>
        <dbReference type="SAM" id="MobiDB-lite"/>
    </source>
</evidence>
<evidence type="ECO:0000313" key="2">
    <source>
        <dbReference type="EMBL" id="AHE54178.1"/>
    </source>
</evidence>
<organism evidence="2 3">
    <name type="scientific">Sphingomonas sanxanigenens DSM 19645 = NX02</name>
    <dbReference type="NCBI Taxonomy" id="1123269"/>
    <lineage>
        <taxon>Bacteria</taxon>
        <taxon>Pseudomonadati</taxon>
        <taxon>Pseudomonadota</taxon>
        <taxon>Alphaproteobacteria</taxon>
        <taxon>Sphingomonadales</taxon>
        <taxon>Sphingomonadaceae</taxon>
        <taxon>Sphingomonas</taxon>
    </lineage>
</organism>
<keyword evidence="3" id="KW-1185">Reference proteome</keyword>
<dbReference type="PATRIC" id="fig|1123269.5.peg.2405"/>
<evidence type="ECO:0000313" key="3">
    <source>
        <dbReference type="Proteomes" id="UP000018851"/>
    </source>
</evidence>
<dbReference type="Proteomes" id="UP000018851">
    <property type="component" value="Chromosome"/>
</dbReference>
<sequence>MILRLWRGRIRTADRQAYADYIGETGGADYRSTPGNLGFQMLFRDLGDGRSEVTTLSWWRTLEDITAFAGADIALARYYPEDDRFLLDRPREVEHHEVSADSLFSPPSPARRDDQRSGAT</sequence>
<dbReference type="RefSeq" id="WP_025292386.1">
    <property type="nucleotide sequence ID" value="NZ_CP006644.1"/>
</dbReference>
<protein>
    <recommendedName>
        <fullName evidence="4">ABM domain-containing protein</fullName>
    </recommendedName>
</protein>
<dbReference type="OrthoDB" id="7210869at2"/>
<dbReference type="STRING" id="1123269.NX02_12385"/>
<feature type="region of interest" description="Disordered" evidence="1">
    <location>
        <begin position="96"/>
        <end position="120"/>
    </location>
</feature>
<accession>W0AD07</accession>
<proteinExistence type="predicted"/>
<feature type="compositionally biased region" description="Basic and acidic residues" evidence="1">
    <location>
        <begin position="110"/>
        <end position="120"/>
    </location>
</feature>